<dbReference type="Proteomes" id="UP000014760">
    <property type="component" value="Unassembled WGS sequence"/>
</dbReference>
<feature type="transmembrane region" description="Helical" evidence="5">
    <location>
        <begin position="271"/>
        <end position="293"/>
    </location>
</feature>
<dbReference type="EnsemblMetazoa" id="CapteT190670">
    <property type="protein sequence ID" value="CapteP190670"/>
    <property type="gene ID" value="CapteG190670"/>
</dbReference>
<evidence type="ECO:0000313" key="7">
    <source>
        <dbReference type="EMBL" id="ELT88858.1"/>
    </source>
</evidence>
<name>R7T6D2_CAPTE</name>
<dbReference type="OMA" id="NHVSHAC"/>
<evidence type="ECO:0000256" key="2">
    <source>
        <dbReference type="ARBA" id="ARBA00022692"/>
    </source>
</evidence>
<feature type="transmembrane region" description="Helical" evidence="5">
    <location>
        <begin position="160"/>
        <end position="182"/>
    </location>
</feature>
<dbReference type="Pfam" id="PF00001">
    <property type="entry name" value="7tm_1"/>
    <property type="match status" value="1"/>
</dbReference>
<dbReference type="PANTHER" id="PTHR46641:SF2">
    <property type="entry name" value="FMRFAMIDE RECEPTOR"/>
    <property type="match status" value="1"/>
</dbReference>
<dbReference type="AlphaFoldDB" id="R7T6D2"/>
<evidence type="ECO:0000313" key="9">
    <source>
        <dbReference type="Proteomes" id="UP000014760"/>
    </source>
</evidence>
<dbReference type="GO" id="GO:0016020">
    <property type="term" value="C:membrane"/>
    <property type="evidence" value="ECO:0007669"/>
    <property type="project" value="UniProtKB-SubCell"/>
</dbReference>
<dbReference type="FunCoup" id="R7T6D2">
    <property type="interactions" value="20"/>
</dbReference>
<feature type="transmembrane region" description="Helical" evidence="5">
    <location>
        <begin position="83"/>
        <end position="106"/>
    </location>
</feature>
<dbReference type="Gene3D" id="1.20.1070.10">
    <property type="entry name" value="Rhodopsin 7-helix transmembrane proteins"/>
    <property type="match status" value="1"/>
</dbReference>
<feature type="transmembrane region" description="Helical" evidence="5">
    <location>
        <begin position="313"/>
        <end position="336"/>
    </location>
</feature>
<evidence type="ECO:0000313" key="8">
    <source>
        <dbReference type="EnsemblMetazoa" id="CapteP190670"/>
    </source>
</evidence>
<dbReference type="InterPro" id="IPR017452">
    <property type="entry name" value="GPCR_Rhodpsn_7TM"/>
</dbReference>
<keyword evidence="4 5" id="KW-0472">Membrane</keyword>
<proteinExistence type="predicted"/>
<dbReference type="STRING" id="283909.R7T6D2"/>
<keyword evidence="9" id="KW-1185">Reference proteome</keyword>
<reference evidence="7 9" key="2">
    <citation type="journal article" date="2013" name="Nature">
        <title>Insights into bilaterian evolution from three spiralian genomes.</title>
        <authorList>
            <person name="Simakov O."/>
            <person name="Marletaz F."/>
            <person name="Cho S.J."/>
            <person name="Edsinger-Gonzales E."/>
            <person name="Havlak P."/>
            <person name="Hellsten U."/>
            <person name="Kuo D.H."/>
            <person name="Larsson T."/>
            <person name="Lv J."/>
            <person name="Arendt D."/>
            <person name="Savage R."/>
            <person name="Osoegawa K."/>
            <person name="de Jong P."/>
            <person name="Grimwood J."/>
            <person name="Chapman J.A."/>
            <person name="Shapiro H."/>
            <person name="Aerts A."/>
            <person name="Otillar R.P."/>
            <person name="Terry A.Y."/>
            <person name="Boore J.L."/>
            <person name="Grigoriev I.V."/>
            <person name="Lindberg D.R."/>
            <person name="Seaver E.C."/>
            <person name="Weisblat D.A."/>
            <person name="Putnam N.H."/>
            <person name="Rokhsar D.S."/>
        </authorList>
    </citation>
    <scope>NUCLEOTIDE SEQUENCE</scope>
    <source>
        <strain evidence="7 9">I ESC-2004</strain>
    </source>
</reference>
<sequence length="496" mass="57136">MESTTISGFLQRLPTTTQHLERLNSTFRPDENDGQIASGLHEVLDDVIIPLLGVFGIVGNLLNLTILTFRYRKREVDVLEKGALLGLIALAVSDSFFCIWLLPSAAWPKSKTIFEKRNAELFFRMYGAYFSNVFIKTSTWLTMIIAMARYLGICYPLRARILIGLLSTKIAVVASFILWLLLCLPHLWSYAILDVDIEFENVNMTCVLNTGPFSQNIDFRLSMTYSWAVIGYFVPVAILTFCNICLIRALRQSEMLRARTARGQSTRSRDVHHKITVTLICLVAMFLLLVSPSEFLHFYLDVGAREHFASQELAVVITNLLQTINFACHFVLYVTVNVTFRRTLFKVARVVYQKIRGKREARPRNKKIDVFEMRCQEIFSIDMNGFREADMRRQKKDSRGLKEKVYWRNDGTQAIKSMPLIFNRRREKRRDRGGENTVFQNKSSAPYNAIRPTIHIVALNAKSDLQDLHQDTRCRYAECLVQLIFMTLSEILGYNC</sequence>
<evidence type="ECO:0000256" key="1">
    <source>
        <dbReference type="ARBA" id="ARBA00004370"/>
    </source>
</evidence>
<dbReference type="GO" id="GO:0004930">
    <property type="term" value="F:G protein-coupled receptor activity"/>
    <property type="evidence" value="ECO:0007669"/>
    <property type="project" value="InterPro"/>
</dbReference>
<protein>
    <recommendedName>
        <fullName evidence="6">G-protein coupled receptors family 1 profile domain-containing protein</fullName>
    </recommendedName>
</protein>
<gene>
    <name evidence="7" type="ORF">CAPTEDRAFT_190670</name>
</gene>
<feature type="domain" description="G-protein coupled receptors family 1 profile" evidence="6">
    <location>
        <begin position="59"/>
        <end position="333"/>
    </location>
</feature>
<feature type="transmembrane region" description="Helical" evidence="5">
    <location>
        <begin position="47"/>
        <end position="71"/>
    </location>
</feature>
<dbReference type="PRINTS" id="PR00237">
    <property type="entry name" value="GPCRRHODOPSN"/>
</dbReference>
<reference evidence="9" key="1">
    <citation type="submission" date="2012-12" db="EMBL/GenBank/DDBJ databases">
        <authorList>
            <person name="Hellsten U."/>
            <person name="Grimwood J."/>
            <person name="Chapman J.A."/>
            <person name="Shapiro H."/>
            <person name="Aerts A."/>
            <person name="Otillar R.P."/>
            <person name="Terry A.Y."/>
            <person name="Boore J.L."/>
            <person name="Simakov O."/>
            <person name="Marletaz F."/>
            <person name="Cho S.-J."/>
            <person name="Edsinger-Gonzales E."/>
            <person name="Havlak P."/>
            <person name="Kuo D.-H."/>
            <person name="Larsson T."/>
            <person name="Lv J."/>
            <person name="Arendt D."/>
            <person name="Savage R."/>
            <person name="Osoegawa K."/>
            <person name="de Jong P."/>
            <person name="Lindberg D.R."/>
            <person name="Seaver E.C."/>
            <person name="Weisblat D.A."/>
            <person name="Putnam N.H."/>
            <person name="Grigoriev I.V."/>
            <person name="Rokhsar D.S."/>
        </authorList>
    </citation>
    <scope>NUCLEOTIDE SEQUENCE</scope>
    <source>
        <strain evidence="9">I ESC-2004</strain>
    </source>
</reference>
<keyword evidence="3 5" id="KW-1133">Transmembrane helix</keyword>
<dbReference type="HOGENOM" id="CLU_550127_0_0_1"/>
<dbReference type="InterPro" id="IPR052954">
    <property type="entry name" value="GPCR-Ligand_Int"/>
</dbReference>
<dbReference type="CDD" id="cd14978">
    <property type="entry name" value="7tmA_FMRFamide_R-like"/>
    <property type="match status" value="1"/>
</dbReference>
<dbReference type="PROSITE" id="PS50262">
    <property type="entry name" value="G_PROTEIN_RECEP_F1_2"/>
    <property type="match status" value="1"/>
</dbReference>
<dbReference type="SUPFAM" id="SSF81321">
    <property type="entry name" value="Family A G protein-coupled receptor-like"/>
    <property type="match status" value="1"/>
</dbReference>
<feature type="transmembrane region" description="Helical" evidence="5">
    <location>
        <begin position="225"/>
        <end position="250"/>
    </location>
</feature>
<organism evidence="7">
    <name type="scientific">Capitella teleta</name>
    <name type="common">Polychaete worm</name>
    <dbReference type="NCBI Taxonomy" id="283909"/>
    <lineage>
        <taxon>Eukaryota</taxon>
        <taxon>Metazoa</taxon>
        <taxon>Spiralia</taxon>
        <taxon>Lophotrochozoa</taxon>
        <taxon>Annelida</taxon>
        <taxon>Polychaeta</taxon>
        <taxon>Sedentaria</taxon>
        <taxon>Scolecida</taxon>
        <taxon>Capitellidae</taxon>
        <taxon>Capitella</taxon>
    </lineage>
</organism>
<dbReference type="EMBL" id="AMQN01003376">
    <property type="status" value="NOT_ANNOTATED_CDS"/>
    <property type="molecule type" value="Genomic_DNA"/>
</dbReference>
<reference evidence="8" key="3">
    <citation type="submission" date="2015-06" db="UniProtKB">
        <authorList>
            <consortium name="EnsemblMetazoa"/>
        </authorList>
    </citation>
    <scope>IDENTIFICATION</scope>
</reference>
<evidence type="ECO:0000256" key="4">
    <source>
        <dbReference type="ARBA" id="ARBA00023136"/>
    </source>
</evidence>
<dbReference type="EMBL" id="KB311659">
    <property type="protein sequence ID" value="ELT88858.1"/>
    <property type="molecule type" value="Genomic_DNA"/>
</dbReference>
<feature type="transmembrane region" description="Helical" evidence="5">
    <location>
        <begin position="126"/>
        <end position="148"/>
    </location>
</feature>
<accession>R7T6D2</accession>
<evidence type="ECO:0000256" key="3">
    <source>
        <dbReference type="ARBA" id="ARBA00022989"/>
    </source>
</evidence>
<evidence type="ECO:0000259" key="6">
    <source>
        <dbReference type="PROSITE" id="PS50262"/>
    </source>
</evidence>
<dbReference type="OrthoDB" id="6276488at2759"/>
<keyword evidence="2 5" id="KW-0812">Transmembrane</keyword>
<dbReference type="InterPro" id="IPR000276">
    <property type="entry name" value="GPCR_Rhodpsn"/>
</dbReference>
<comment type="subcellular location">
    <subcellularLocation>
        <location evidence="1">Membrane</location>
    </subcellularLocation>
</comment>
<evidence type="ECO:0000256" key="5">
    <source>
        <dbReference type="SAM" id="Phobius"/>
    </source>
</evidence>
<dbReference type="PANTHER" id="PTHR46641">
    <property type="entry name" value="FMRFAMIDE RECEPTOR-RELATED"/>
    <property type="match status" value="1"/>
</dbReference>